<evidence type="ECO:0000256" key="1">
    <source>
        <dbReference type="ARBA" id="ARBA00010797"/>
    </source>
</evidence>
<dbReference type="PANTHER" id="PTHR15893">
    <property type="entry name" value="RIBOSOMAL PROTEIN L27"/>
    <property type="match status" value="1"/>
</dbReference>
<reference evidence="6 7" key="1">
    <citation type="submission" date="2011-08" db="EMBL/GenBank/DDBJ databases">
        <authorList>
            <person name="Weinstock G."/>
            <person name="Sodergren E."/>
            <person name="Clifton S."/>
            <person name="Fulton L."/>
            <person name="Fulton B."/>
            <person name="Courtney L."/>
            <person name="Fronick C."/>
            <person name="Harrison M."/>
            <person name="Strong C."/>
            <person name="Farmer C."/>
            <person name="Delahaunty K."/>
            <person name="Markovic C."/>
            <person name="Hall O."/>
            <person name="Minx P."/>
            <person name="Tomlinson C."/>
            <person name="Mitreva M."/>
            <person name="Hou S."/>
            <person name="Chen J."/>
            <person name="Wollam A."/>
            <person name="Pepin K.H."/>
            <person name="Johnson M."/>
            <person name="Bhonagiri V."/>
            <person name="Zhang X."/>
            <person name="Suruliraj S."/>
            <person name="Warren W."/>
            <person name="Chinwalla A."/>
            <person name="Mardis E.R."/>
            <person name="Wilson R.K."/>
        </authorList>
    </citation>
    <scope>NUCLEOTIDE SEQUENCE [LARGE SCALE GENOMIC DNA]</scope>
    <source>
        <strain evidence="6 7">F0357</strain>
    </source>
</reference>
<dbReference type="Gene3D" id="2.40.50.100">
    <property type="match status" value="1"/>
</dbReference>
<keyword evidence="7" id="KW-1185">Reference proteome</keyword>
<name>G9YH33_9FIRM</name>
<keyword evidence="2 5" id="KW-0689">Ribosomal protein</keyword>
<dbReference type="eggNOG" id="COG0211">
    <property type="taxonomic scope" value="Bacteria"/>
</dbReference>
<evidence type="ECO:0000313" key="6">
    <source>
        <dbReference type="EMBL" id="EHM41088.1"/>
    </source>
</evidence>
<dbReference type="SUPFAM" id="SSF110324">
    <property type="entry name" value="Ribosomal L27 protein-like"/>
    <property type="match status" value="1"/>
</dbReference>
<protein>
    <recommendedName>
        <fullName evidence="4 5">Large ribosomal subunit protein bL27</fullName>
    </recommendedName>
</protein>
<dbReference type="Pfam" id="PF01016">
    <property type="entry name" value="Ribosomal_L27"/>
    <property type="match status" value="1"/>
</dbReference>
<dbReference type="STRING" id="861450.HMPREF0080_00958"/>
<dbReference type="PANTHER" id="PTHR15893:SF0">
    <property type="entry name" value="LARGE RIBOSOMAL SUBUNIT PROTEIN BL27M"/>
    <property type="match status" value="1"/>
</dbReference>
<comment type="caution">
    <text evidence="6">The sequence shown here is derived from an EMBL/GenBank/DDBJ whole genome shotgun (WGS) entry which is preliminary data.</text>
</comment>
<dbReference type="PRINTS" id="PR00063">
    <property type="entry name" value="RIBOSOMALL27"/>
</dbReference>
<keyword evidence="3 5" id="KW-0687">Ribonucleoprotein</keyword>
<dbReference type="GO" id="GO:0003735">
    <property type="term" value="F:structural constituent of ribosome"/>
    <property type="evidence" value="ECO:0007669"/>
    <property type="project" value="InterPro"/>
</dbReference>
<organism evidence="6 7">
    <name type="scientific">Anaeroglobus geminatus F0357</name>
    <dbReference type="NCBI Taxonomy" id="861450"/>
    <lineage>
        <taxon>Bacteria</taxon>
        <taxon>Bacillati</taxon>
        <taxon>Bacillota</taxon>
        <taxon>Negativicutes</taxon>
        <taxon>Veillonellales</taxon>
        <taxon>Veillonellaceae</taxon>
        <taxon>Anaeroglobus</taxon>
    </lineage>
</organism>
<evidence type="ECO:0000256" key="5">
    <source>
        <dbReference type="HAMAP-Rule" id="MF_00539"/>
    </source>
</evidence>
<dbReference type="GO" id="GO:0006412">
    <property type="term" value="P:translation"/>
    <property type="evidence" value="ECO:0007669"/>
    <property type="project" value="UniProtKB-UniRule"/>
</dbReference>
<dbReference type="HOGENOM" id="CLU_095424_4_0_9"/>
<evidence type="ECO:0000313" key="7">
    <source>
        <dbReference type="Proteomes" id="UP000005481"/>
    </source>
</evidence>
<dbReference type="GO" id="GO:0022625">
    <property type="term" value="C:cytosolic large ribosomal subunit"/>
    <property type="evidence" value="ECO:0007669"/>
    <property type="project" value="TreeGrafter"/>
</dbReference>
<gene>
    <name evidence="5" type="primary">rpmA</name>
    <name evidence="6" type="ORF">HMPREF0080_00958</name>
</gene>
<dbReference type="EMBL" id="AGCJ01000038">
    <property type="protein sequence ID" value="EHM41088.1"/>
    <property type="molecule type" value="Genomic_DNA"/>
</dbReference>
<dbReference type="Proteomes" id="UP000005481">
    <property type="component" value="Unassembled WGS sequence"/>
</dbReference>
<dbReference type="InterPro" id="IPR001684">
    <property type="entry name" value="Ribosomal_bL27"/>
</dbReference>
<accession>G9YH33</accession>
<evidence type="ECO:0000256" key="3">
    <source>
        <dbReference type="ARBA" id="ARBA00023274"/>
    </source>
</evidence>
<evidence type="ECO:0000256" key="2">
    <source>
        <dbReference type="ARBA" id="ARBA00022980"/>
    </source>
</evidence>
<dbReference type="HAMAP" id="MF_00539">
    <property type="entry name" value="Ribosomal_bL27"/>
    <property type="match status" value="1"/>
</dbReference>
<proteinExistence type="inferred from homology"/>
<sequence>MSSFTYKNREVNEMLKFDLQLFAHKKGMGSTRNGRDSEAKRLGVKLHDGVVCKAGNILVRQRGTHFHPGTNVGIGKDDTLFAKVAGKVAYERAGRYKRKVSVYPVEA</sequence>
<comment type="similarity">
    <text evidence="1 5">Belongs to the bacterial ribosomal protein bL27 family.</text>
</comment>
<evidence type="ECO:0000256" key="4">
    <source>
        <dbReference type="ARBA" id="ARBA00035175"/>
    </source>
</evidence>
<dbReference type="NCBIfam" id="TIGR00062">
    <property type="entry name" value="L27"/>
    <property type="match status" value="1"/>
</dbReference>
<dbReference type="PROSITE" id="PS00831">
    <property type="entry name" value="RIBOSOMAL_L27"/>
    <property type="match status" value="1"/>
</dbReference>
<dbReference type="FunFam" id="2.40.50.100:FF:000004">
    <property type="entry name" value="50S ribosomal protein L27"/>
    <property type="match status" value="1"/>
</dbReference>
<dbReference type="PATRIC" id="fig|861450.3.peg.897"/>
<dbReference type="InterPro" id="IPR018261">
    <property type="entry name" value="Ribosomal_bL27_CS"/>
</dbReference>
<dbReference type="AlphaFoldDB" id="G9YH33"/>